<dbReference type="AlphaFoldDB" id="M4V6R1"/>
<keyword evidence="2" id="KW-1185">Reference proteome</keyword>
<reference evidence="1 2" key="1">
    <citation type="journal article" date="2013" name="ISME J.">
        <title>By their genes ye shall know them: genomic signatures of predatory bacteria.</title>
        <authorList>
            <person name="Pasternak Z."/>
            <person name="Pietrokovski S."/>
            <person name="Rotem O."/>
            <person name="Gophna U."/>
            <person name="Lurie-Weinberger M.N."/>
            <person name="Jurkevitch E."/>
        </authorList>
    </citation>
    <scope>NUCLEOTIDE SEQUENCE [LARGE SCALE GENOMIC DNA]</scope>
    <source>
        <strain evidence="1 2">JSS</strain>
    </source>
</reference>
<dbReference type="EMBL" id="CP003537">
    <property type="protein sequence ID" value="AGH95052.1"/>
    <property type="molecule type" value="Genomic_DNA"/>
</dbReference>
<dbReference type="RefSeq" id="WP_015469542.1">
    <property type="nucleotide sequence ID" value="NC_020813.1"/>
</dbReference>
<proteinExistence type="predicted"/>
<sequence>MMSKLAVALYLGESYATIGLFDISQSKTPTALFEKSIFLPQVSLKSLLGQVKQHIKTSTGEDDPELPVFIVTKYFDRLRQFRLGGSISQVILKDFENSYTLTDSKALSLAATQLIIPIDPQKVTEAYLTEELSRVKKVNPELNKVVIALPANRISDEKQKLITDFFQKAELKIFHCPSPENQSVLRKTLLNAGSEGTKEEIIDEVKENLSAQAQISFFCQNKFQTNFENCELFGSASDFLSFFVSSHKHSFGAYFDIESLKFINSYQSDIWNSPWGSVQIKHREHIDLGVHPFTELKLNHLSIMDTEPHAIQFEPGPVVAGRAIKPLMLDLFHADLQKNDLASNLFSQISQDTLKAKIQNLLSVLEKGQKNPHLSLKLNELKQNLIDNMAHEILFHSEKEKPLLFGPLVDVFGPDTTGTRVQDFSWPKEIIKAALAV</sequence>
<organism evidence="1 2">
    <name type="scientific">Pseudobdellovibrio exovorus JSS</name>
    <dbReference type="NCBI Taxonomy" id="1184267"/>
    <lineage>
        <taxon>Bacteria</taxon>
        <taxon>Pseudomonadati</taxon>
        <taxon>Bdellovibrionota</taxon>
        <taxon>Bdellovibrionia</taxon>
        <taxon>Bdellovibrionales</taxon>
        <taxon>Pseudobdellovibrionaceae</taxon>
        <taxon>Pseudobdellovibrio</taxon>
    </lineage>
</organism>
<name>M4V6R1_9BACT</name>
<gene>
    <name evidence="1" type="ORF">A11Q_834</name>
</gene>
<dbReference type="HOGENOM" id="CLU_626524_0_0_7"/>
<dbReference type="OrthoDB" id="5288122at2"/>
<dbReference type="Proteomes" id="UP000012040">
    <property type="component" value="Chromosome"/>
</dbReference>
<dbReference type="eggNOG" id="COG0145">
    <property type="taxonomic scope" value="Bacteria"/>
</dbReference>
<evidence type="ECO:0000313" key="1">
    <source>
        <dbReference type="EMBL" id="AGH95052.1"/>
    </source>
</evidence>
<evidence type="ECO:0000313" key="2">
    <source>
        <dbReference type="Proteomes" id="UP000012040"/>
    </source>
</evidence>
<accession>M4V6R1</accession>
<dbReference type="PATRIC" id="fig|1184267.3.peg.844"/>
<dbReference type="STRING" id="1184267.A11Q_834"/>
<dbReference type="KEGG" id="bex:A11Q_834"/>
<protein>
    <submittedName>
        <fullName evidence="1">Hydantoin utilization protein</fullName>
    </submittedName>
</protein>